<keyword evidence="2" id="KW-1185">Reference proteome</keyword>
<dbReference type="Proteomes" id="UP000233837">
    <property type="component" value="Unassembled WGS sequence"/>
</dbReference>
<protein>
    <submittedName>
        <fullName evidence="1">Uncharacterized protein</fullName>
    </submittedName>
</protein>
<proteinExistence type="predicted"/>
<reference evidence="1 2" key="1">
    <citation type="journal article" date="2016" name="Sci. Rep.">
        <title>The Dendrobium catenatum Lindl. genome sequence provides insights into polysaccharide synthase, floral development and adaptive evolution.</title>
        <authorList>
            <person name="Zhang G.Q."/>
            <person name="Xu Q."/>
            <person name="Bian C."/>
            <person name="Tsai W.C."/>
            <person name="Yeh C.M."/>
            <person name="Liu K.W."/>
            <person name="Yoshida K."/>
            <person name="Zhang L.S."/>
            <person name="Chang S.B."/>
            <person name="Chen F."/>
            <person name="Shi Y."/>
            <person name="Su Y.Y."/>
            <person name="Zhang Y.Q."/>
            <person name="Chen L.J."/>
            <person name="Yin Y."/>
            <person name="Lin M."/>
            <person name="Huang H."/>
            <person name="Deng H."/>
            <person name="Wang Z.W."/>
            <person name="Zhu S.L."/>
            <person name="Zhao X."/>
            <person name="Deng C."/>
            <person name="Niu S.C."/>
            <person name="Huang J."/>
            <person name="Wang M."/>
            <person name="Liu G.H."/>
            <person name="Yang H.J."/>
            <person name="Xiao X.J."/>
            <person name="Hsiao Y.Y."/>
            <person name="Wu W.L."/>
            <person name="Chen Y.Y."/>
            <person name="Mitsuda N."/>
            <person name="Ohme-Takagi M."/>
            <person name="Luo Y.B."/>
            <person name="Van de Peer Y."/>
            <person name="Liu Z.J."/>
        </authorList>
    </citation>
    <scope>NUCLEOTIDE SEQUENCE [LARGE SCALE GENOMIC DNA]</scope>
    <source>
        <tissue evidence="1">The whole plant</tissue>
    </source>
</reference>
<accession>A0A2I0WNU0</accession>
<evidence type="ECO:0000313" key="2">
    <source>
        <dbReference type="Proteomes" id="UP000233837"/>
    </source>
</evidence>
<dbReference type="AlphaFoldDB" id="A0A2I0WNU0"/>
<reference evidence="1 2" key="2">
    <citation type="journal article" date="2017" name="Nature">
        <title>The Apostasia genome and the evolution of orchids.</title>
        <authorList>
            <person name="Zhang G.Q."/>
            <person name="Liu K.W."/>
            <person name="Li Z."/>
            <person name="Lohaus R."/>
            <person name="Hsiao Y.Y."/>
            <person name="Niu S.C."/>
            <person name="Wang J.Y."/>
            <person name="Lin Y.C."/>
            <person name="Xu Q."/>
            <person name="Chen L.J."/>
            <person name="Yoshida K."/>
            <person name="Fujiwara S."/>
            <person name="Wang Z.W."/>
            <person name="Zhang Y.Q."/>
            <person name="Mitsuda N."/>
            <person name="Wang M."/>
            <person name="Liu G.H."/>
            <person name="Pecoraro L."/>
            <person name="Huang H.X."/>
            <person name="Xiao X.J."/>
            <person name="Lin M."/>
            <person name="Wu X.Y."/>
            <person name="Wu W.L."/>
            <person name="Chen Y.Y."/>
            <person name="Chang S.B."/>
            <person name="Sakamoto S."/>
            <person name="Ohme-Takagi M."/>
            <person name="Yagi M."/>
            <person name="Zeng S.J."/>
            <person name="Shen C.Y."/>
            <person name="Yeh C.M."/>
            <person name="Luo Y.B."/>
            <person name="Tsai W.C."/>
            <person name="Van de Peer Y."/>
            <person name="Liu Z.J."/>
        </authorList>
    </citation>
    <scope>NUCLEOTIDE SEQUENCE [LARGE SCALE GENOMIC DNA]</scope>
    <source>
        <tissue evidence="1">The whole plant</tissue>
    </source>
</reference>
<organism evidence="1 2">
    <name type="scientific">Dendrobium catenatum</name>
    <dbReference type="NCBI Taxonomy" id="906689"/>
    <lineage>
        <taxon>Eukaryota</taxon>
        <taxon>Viridiplantae</taxon>
        <taxon>Streptophyta</taxon>
        <taxon>Embryophyta</taxon>
        <taxon>Tracheophyta</taxon>
        <taxon>Spermatophyta</taxon>
        <taxon>Magnoliopsida</taxon>
        <taxon>Liliopsida</taxon>
        <taxon>Asparagales</taxon>
        <taxon>Orchidaceae</taxon>
        <taxon>Epidendroideae</taxon>
        <taxon>Malaxideae</taxon>
        <taxon>Dendrobiinae</taxon>
        <taxon>Dendrobium</taxon>
    </lineage>
</organism>
<dbReference type="EMBL" id="KZ502518">
    <property type="protein sequence ID" value="PKU77329.1"/>
    <property type="molecule type" value="Genomic_DNA"/>
</dbReference>
<name>A0A2I0WNU0_9ASPA</name>
<sequence length="156" mass="16830">MRRSISSSSSSYLNSSFWAASGGAGSYTIGGIERNSGAGPLLSSRAEGLKEAGWGLGEERYKGDPKDIGEGGVAKEMDSFSEANLFSTCKIWGGRIKVFLEKYTGMKIKTSECFYNPIQRGEEAVVRRDGPHRNLARRGMAAPLHKQGPFGCGVRT</sequence>
<evidence type="ECO:0000313" key="1">
    <source>
        <dbReference type="EMBL" id="PKU77329.1"/>
    </source>
</evidence>
<gene>
    <name evidence="1" type="ORF">MA16_Dca018960</name>
</gene>